<protein>
    <submittedName>
        <fullName evidence="2">Uncharacterized protein</fullName>
    </submittedName>
</protein>
<reference evidence="2" key="2">
    <citation type="journal article" date="2015" name="Fish Shellfish Immunol.">
        <title>Early steps in the European eel (Anguilla anguilla)-Vibrio vulnificus interaction in the gills: Role of the RtxA13 toxin.</title>
        <authorList>
            <person name="Callol A."/>
            <person name="Pajuelo D."/>
            <person name="Ebbesson L."/>
            <person name="Teles M."/>
            <person name="MacKenzie S."/>
            <person name="Amaro C."/>
        </authorList>
    </citation>
    <scope>NUCLEOTIDE SEQUENCE</scope>
</reference>
<accession>A0A0E9TVU2</accession>
<reference evidence="2" key="1">
    <citation type="submission" date="2014-11" db="EMBL/GenBank/DDBJ databases">
        <authorList>
            <person name="Amaro Gonzalez C."/>
        </authorList>
    </citation>
    <scope>NUCLEOTIDE SEQUENCE</scope>
</reference>
<dbReference type="EMBL" id="GBXM01050876">
    <property type="protein sequence ID" value="JAH57701.1"/>
    <property type="molecule type" value="Transcribed_RNA"/>
</dbReference>
<feature type="transmembrane region" description="Helical" evidence="1">
    <location>
        <begin position="12"/>
        <end position="37"/>
    </location>
</feature>
<evidence type="ECO:0000313" key="2">
    <source>
        <dbReference type="EMBL" id="JAH57701.1"/>
    </source>
</evidence>
<organism evidence="2">
    <name type="scientific">Anguilla anguilla</name>
    <name type="common">European freshwater eel</name>
    <name type="synonym">Muraena anguilla</name>
    <dbReference type="NCBI Taxonomy" id="7936"/>
    <lineage>
        <taxon>Eukaryota</taxon>
        <taxon>Metazoa</taxon>
        <taxon>Chordata</taxon>
        <taxon>Craniata</taxon>
        <taxon>Vertebrata</taxon>
        <taxon>Euteleostomi</taxon>
        <taxon>Actinopterygii</taxon>
        <taxon>Neopterygii</taxon>
        <taxon>Teleostei</taxon>
        <taxon>Anguilliformes</taxon>
        <taxon>Anguillidae</taxon>
        <taxon>Anguilla</taxon>
    </lineage>
</organism>
<keyword evidence="1" id="KW-0472">Membrane</keyword>
<dbReference type="AlphaFoldDB" id="A0A0E9TVU2"/>
<sequence length="40" mass="4860">MLYMTRQHAVLSYMSVYVFIFLSSALHFGTYIVHYIYFFV</sequence>
<proteinExistence type="predicted"/>
<name>A0A0E9TVU2_ANGAN</name>
<keyword evidence="1" id="KW-1133">Transmembrane helix</keyword>
<keyword evidence="1" id="KW-0812">Transmembrane</keyword>
<evidence type="ECO:0000256" key="1">
    <source>
        <dbReference type="SAM" id="Phobius"/>
    </source>
</evidence>